<keyword evidence="1" id="KW-0812">Transmembrane</keyword>
<dbReference type="EMBL" id="BNJK01000003">
    <property type="protein sequence ID" value="GHP00758.1"/>
    <property type="molecule type" value="Genomic_DNA"/>
</dbReference>
<gene>
    <name evidence="2" type="ORF">KSF_108050</name>
</gene>
<evidence type="ECO:0000313" key="3">
    <source>
        <dbReference type="Proteomes" id="UP000597444"/>
    </source>
</evidence>
<keyword evidence="1" id="KW-0472">Membrane</keyword>
<evidence type="ECO:0000313" key="2">
    <source>
        <dbReference type="EMBL" id="GHP00758.1"/>
    </source>
</evidence>
<keyword evidence="3" id="KW-1185">Reference proteome</keyword>
<evidence type="ECO:0000256" key="1">
    <source>
        <dbReference type="SAM" id="Phobius"/>
    </source>
</evidence>
<dbReference type="RefSeq" id="WP_220211344.1">
    <property type="nucleotide sequence ID" value="NZ_BNJK01000003.1"/>
</dbReference>
<sequence>MSIQNMFNGCIILSFIAVVLYELLVMRRDHEVEALFRQRLALHVLWSDVDRLYYELHGTSREIEEDVLAVCRIYGIPAPKLVLPEYNRVFLIELDAIGHALLLLGRQIDSARADHEDLEQFSYWFKELRSRFRKFSRDNGLQRCTVKRWLQEIADLHEEVGGYYQAQAVVLYQRFEGLFHFVEQLVDEDKLPAEEQRVFVAALAKQQVHLIVAFEYNGRGKRCTYCDDSECVWCERSYPRLEEVLAGLNLPV</sequence>
<proteinExistence type="predicted"/>
<dbReference type="Proteomes" id="UP000597444">
    <property type="component" value="Unassembled WGS sequence"/>
</dbReference>
<organism evidence="2 3">
    <name type="scientific">Reticulibacter mediterranei</name>
    <dbReference type="NCBI Taxonomy" id="2778369"/>
    <lineage>
        <taxon>Bacteria</taxon>
        <taxon>Bacillati</taxon>
        <taxon>Chloroflexota</taxon>
        <taxon>Ktedonobacteria</taxon>
        <taxon>Ktedonobacterales</taxon>
        <taxon>Reticulibacteraceae</taxon>
        <taxon>Reticulibacter</taxon>
    </lineage>
</organism>
<accession>A0A8J3NAT9</accession>
<name>A0A8J3NAT9_9CHLR</name>
<reference evidence="2" key="1">
    <citation type="submission" date="2020-10" db="EMBL/GenBank/DDBJ databases">
        <title>Taxonomic study of unclassified bacteria belonging to the class Ktedonobacteria.</title>
        <authorList>
            <person name="Yabe S."/>
            <person name="Wang C.M."/>
            <person name="Zheng Y."/>
            <person name="Sakai Y."/>
            <person name="Cavaletti L."/>
            <person name="Monciardini P."/>
            <person name="Donadio S."/>
        </authorList>
    </citation>
    <scope>NUCLEOTIDE SEQUENCE</scope>
    <source>
        <strain evidence="2">ID150040</strain>
    </source>
</reference>
<keyword evidence="1" id="KW-1133">Transmembrane helix</keyword>
<protein>
    <submittedName>
        <fullName evidence="2">Uncharacterized protein</fullName>
    </submittedName>
</protein>
<feature type="transmembrane region" description="Helical" evidence="1">
    <location>
        <begin position="6"/>
        <end position="25"/>
    </location>
</feature>
<comment type="caution">
    <text evidence="2">The sequence shown here is derived from an EMBL/GenBank/DDBJ whole genome shotgun (WGS) entry which is preliminary data.</text>
</comment>
<dbReference type="AlphaFoldDB" id="A0A8J3NAT9"/>